<proteinExistence type="inferred from homology"/>
<dbReference type="CDD" id="cd00320">
    <property type="entry name" value="cpn10"/>
    <property type="match status" value="1"/>
</dbReference>
<dbReference type="EMBL" id="KU971129">
    <property type="protein sequence ID" value="ASN63723.1"/>
    <property type="molecule type" value="Genomic_DNA"/>
</dbReference>
<dbReference type="GO" id="GO:0051087">
    <property type="term" value="F:protein-folding chaperone binding"/>
    <property type="evidence" value="ECO:0007669"/>
    <property type="project" value="TreeGrafter"/>
</dbReference>
<gene>
    <name evidence="3" type="primary">groES</name>
</gene>
<dbReference type="PANTHER" id="PTHR10772:SF63">
    <property type="entry name" value="20 KDA CHAPERONIN, CHLOROPLASTIC"/>
    <property type="match status" value="1"/>
</dbReference>
<accession>A0A221S4H9</accession>
<evidence type="ECO:0000256" key="2">
    <source>
        <dbReference type="ARBA" id="ARBA00023186"/>
    </source>
</evidence>
<protein>
    <submittedName>
        <fullName evidence="3">Co-chaperonin GroES</fullName>
    </submittedName>
</protein>
<dbReference type="PANTHER" id="PTHR10772">
    <property type="entry name" value="10 KDA HEAT SHOCK PROTEIN"/>
    <property type="match status" value="1"/>
</dbReference>
<dbReference type="SMART" id="SM00883">
    <property type="entry name" value="Cpn10"/>
    <property type="match status" value="1"/>
</dbReference>
<dbReference type="InterPro" id="IPR037124">
    <property type="entry name" value="Chaperonin_GroES_sf"/>
</dbReference>
<dbReference type="GO" id="GO:0044183">
    <property type="term" value="F:protein folding chaperone"/>
    <property type="evidence" value="ECO:0007669"/>
    <property type="project" value="InterPro"/>
</dbReference>
<organism evidence="3">
    <name type="scientific">uncultured virus</name>
    <dbReference type="NCBI Taxonomy" id="340016"/>
    <lineage>
        <taxon>Viruses</taxon>
        <taxon>environmental samples</taxon>
    </lineage>
</organism>
<dbReference type="Pfam" id="PF00166">
    <property type="entry name" value="Cpn10"/>
    <property type="match status" value="1"/>
</dbReference>
<dbReference type="PRINTS" id="PR00297">
    <property type="entry name" value="CHAPERONIN10"/>
</dbReference>
<dbReference type="InterPro" id="IPR020818">
    <property type="entry name" value="Chaperonin_GroES"/>
</dbReference>
<dbReference type="InterPro" id="IPR011032">
    <property type="entry name" value="GroES-like_sf"/>
</dbReference>
<evidence type="ECO:0000256" key="1">
    <source>
        <dbReference type="ARBA" id="ARBA00006975"/>
    </source>
</evidence>
<dbReference type="GO" id="GO:0046872">
    <property type="term" value="F:metal ion binding"/>
    <property type="evidence" value="ECO:0007669"/>
    <property type="project" value="TreeGrafter"/>
</dbReference>
<comment type="similarity">
    <text evidence="1">Belongs to the GroES chaperonin family.</text>
</comment>
<keyword evidence="2" id="KW-0143">Chaperone</keyword>
<reference evidence="3" key="1">
    <citation type="submission" date="2016-03" db="EMBL/GenBank/DDBJ databases">
        <title>Novel chaperonins are prevalent in the virioplankton and link to viral biology and ecology.</title>
        <authorList>
            <person name="Marine R.L."/>
            <person name="Nasko D.J."/>
            <person name="Polson S.W."/>
            <person name="Wommack K.E."/>
        </authorList>
    </citation>
    <scope>NUCLEOTIDE SEQUENCE</scope>
</reference>
<dbReference type="Gene3D" id="2.30.33.40">
    <property type="entry name" value="GroES chaperonin"/>
    <property type="match status" value="1"/>
</dbReference>
<dbReference type="GO" id="GO:0051082">
    <property type="term" value="F:unfolded protein binding"/>
    <property type="evidence" value="ECO:0007669"/>
    <property type="project" value="TreeGrafter"/>
</dbReference>
<dbReference type="SUPFAM" id="SSF50129">
    <property type="entry name" value="GroES-like"/>
    <property type="match status" value="1"/>
</dbReference>
<evidence type="ECO:0000313" key="3">
    <source>
        <dbReference type="EMBL" id="ASN63723.1"/>
    </source>
</evidence>
<dbReference type="GO" id="GO:0005524">
    <property type="term" value="F:ATP binding"/>
    <property type="evidence" value="ECO:0007669"/>
    <property type="project" value="InterPro"/>
</dbReference>
<name>A0A221S4H9_9VIRU</name>
<sequence>MTNLKPYGERVIVKKIKAEEKTASGIILSDASKDKTNKALVVASNHDDVKVNEYVILANHAGTPIKDNGEDYLIVKVCDIIAVVDND</sequence>